<keyword evidence="6" id="KW-0009">Actin-binding</keyword>
<evidence type="ECO:0000313" key="9">
    <source>
        <dbReference type="EnsemblMetazoa" id="XP_016658130.1"/>
    </source>
</evidence>
<organism evidence="9 10">
    <name type="scientific">Acyrthosiphon pisum</name>
    <name type="common">Pea aphid</name>
    <dbReference type="NCBI Taxonomy" id="7029"/>
    <lineage>
        <taxon>Eukaryota</taxon>
        <taxon>Metazoa</taxon>
        <taxon>Ecdysozoa</taxon>
        <taxon>Arthropoda</taxon>
        <taxon>Hexapoda</taxon>
        <taxon>Insecta</taxon>
        <taxon>Pterygota</taxon>
        <taxon>Neoptera</taxon>
        <taxon>Paraneoptera</taxon>
        <taxon>Hemiptera</taxon>
        <taxon>Sternorrhyncha</taxon>
        <taxon>Aphidomorpha</taxon>
        <taxon>Aphidoidea</taxon>
        <taxon>Aphididae</taxon>
        <taxon>Macrosiphini</taxon>
        <taxon>Acyrthosiphon</taxon>
    </lineage>
</organism>
<dbReference type="SUPFAM" id="SSF50965">
    <property type="entry name" value="Galactose oxidase, central domain"/>
    <property type="match status" value="2"/>
</dbReference>
<reference evidence="10" key="1">
    <citation type="submission" date="2010-06" db="EMBL/GenBank/DDBJ databases">
        <authorList>
            <person name="Jiang H."/>
            <person name="Abraham K."/>
            <person name="Ali S."/>
            <person name="Alsbrooks S.L."/>
            <person name="Anim B.N."/>
            <person name="Anosike U.S."/>
            <person name="Attaway T."/>
            <person name="Bandaranaike D.P."/>
            <person name="Battles P.K."/>
            <person name="Bell S.N."/>
            <person name="Bell A.V."/>
            <person name="Beltran B."/>
            <person name="Bickham C."/>
            <person name="Bustamante Y."/>
            <person name="Caleb T."/>
            <person name="Canada A."/>
            <person name="Cardenas V."/>
            <person name="Carter K."/>
            <person name="Chacko J."/>
            <person name="Chandrabose M.N."/>
            <person name="Chavez D."/>
            <person name="Chavez A."/>
            <person name="Chen L."/>
            <person name="Chu H.-S."/>
            <person name="Claassen K.J."/>
            <person name="Cockrell R."/>
            <person name="Collins M."/>
            <person name="Cooper J.A."/>
            <person name="Cree A."/>
            <person name="Curry S.M."/>
            <person name="Da Y."/>
            <person name="Dao M.D."/>
            <person name="Das B."/>
            <person name="Davila M.-L."/>
            <person name="Davy-Carroll L."/>
            <person name="Denson S."/>
            <person name="Dinh H."/>
            <person name="Ebong V.E."/>
            <person name="Edwards J.R."/>
            <person name="Egan A."/>
            <person name="El-Daye J."/>
            <person name="Escobedo L."/>
            <person name="Fernandez S."/>
            <person name="Fernando P.R."/>
            <person name="Flagg N."/>
            <person name="Forbes L.D."/>
            <person name="Fowler R.G."/>
            <person name="Fu Q."/>
            <person name="Gabisi R.A."/>
            <person name="Ganer J."/>
            <person name="Garbino Pronczuk A."/>
            <person name="Garcia R.M."/>
            <person name="Garner T."/>
            <person name="Garrett T.E."/>
            <person name="Gonzalez D.A."/>
            <person name="Hamid H."/>
            <person name="Hawkins E.S."/>
            <person name="Hirani K."/>
            <person name="Hogues M.E."/>
            <person name="Hollins B."/>
            <person name="Hsiao C.-H."/>
            <person name="Jabil R."/>
            <person name="James M.L."/>
            <person name="Jhangiani S.N."/>
            <person name="Johnson B."/>
            <person name="Johnson Q."/>
            <person name="Joshi V."/>
            <person name="Kalu J.B."/>
            <person name="Kam C."/>
            <person name="Kashfia A."/>
            <person name="Keebler J."/>
            <person name="Kisamo H."/>
            <person name="Kovar C.L."/>
            <person name="Lago L.A."/>
            <person name="Lai C.-Y."/>
            <person name="Laidlaw J."/>
            <person name="Lara F."/>
            <person name="Le T.-K."/>
            <person name="Lee S.L."/>
            <person name="Legall F.H."/>
            <person name="Lemon S.J."/>
            <person name="Lewis L.R."/>
            <person name="Li B."/>
            <person name="Liu Y."/>
            <person name="Liu Y.-S."/>
            <person name="Lopez J."/>
            <person name="Lozado R.J."/>
            <person name="Lu J."/>
            <person name="Madu R.C."/>
            <person name="Maheshwari M."/>
            <person name="Maheshwari R."/>
            <person name="Malloy K."/>
            <person name="Martinez E."/>
            <person name="Mathew T."/>
            <person name="Mercado I.C."/>
            <person name="Mercado C."/>
            <person name="Meyer B."/>
            <person name="Montgomery K."/>
            <person name="Morgan M.B."/>
            <person name="Munidasa M."/>
            <person name="Nazareth L.V."/>
            <person name="Nelson J."/>
            <person name="Ng B.M."/>
            <person name="Nguyen N.B."/>
            <person name="Nguyen P.Q."/>
            <person name="Nguyen T."/>
            <person name="Obregon M."/>
            <person name="Okwuonu G.O."/>
            <person name="Onwere C.G."/>
            <person name="Orozco G."/>
            <person name="Parra A."/>
            <person name="Patel S."/>
            <person name="Patil S."/>
            <person name="Perez A."/>
            <person name="Perez Y."/>
            <person name="Pham C."/>
            <person name="Primus E.L."/>
            <person name="Pu L.-L."/>
            <person name="Puazo M."/>
            <person name="Qin X."/>
            <person name="Quiroz J.B."/>
            <person name="Reese J."/>
            <person name="Richards S."/>
            <person name="Rives C.M."/>
            <person name="Robberts R."/>
            <person name="Ruiz S.J."/>
            <person name="Ruiz M.J."/>
            <person name="Santibanez J."/>
            <person name="Schneider B.W."/>
            <person name="Sisson I."/>
            <person name="Smith M."/>
            <person name="Sodergren E."/>
            <person name="Song X.-Z."/>
            <person name="Song B.B."/>
            <person name="Summersgill H."/>
            <person name="Thelus R."/>
            <person name="Thornton R.D."/>
            <person name="Trejos Z.Y."/>
            <person name="Usmani K."/>
            <person name="Vattathil S."/>
            <person name="Villasana D."/>
            <person name="Walker D.L."/>
            <person name="Wang S."/>
            <person name="Wang K."/>
            <person name="White C.S."/>
            <person name="Williams A.C."/>
            <person name="Williamson J."/>
            <person name="Wilson K."/>
            <person name="Woghiren I.O."/>
            <person name="Woodworth J.R."/>
            <person name="Worley K.C."/>
            <person name="Wright R.A."/>
            <person name="Wu W."/>
            <person name="Young L."/>
            <person name="Zhang L."/>
            <person name="Zhang J."/>
            <person name="Zhu Y."/>
            <person name="Muzny D.M."/>
            <person name="Weinstock G."/>
            <person name="Gibbs R.A."/>
        </authorList>
    </citation>
    <scope>NUCLEOTIDE SEQUENCE [LARGE SCALE GENOMIC DNA]</scope>
    <source>
        <strain evidence="10">LSR1</strain>
    </source>
</reference>
<dbReference type="PROSITE" id="PS50097">
    <property type="entry name" value="BTB"/>
    <property type="match status" value="1"/>
</dbReference>
<dbReference type="PANTHER" id="PTHR24412:SF466">
    <property type="entry name" value="RING CANAL KELCH PROTEIN"/>
    <property type="match status" value="1"/>
</dbReference>
<feature type="domain" description="BTB" evidence="8">
    <location>
        <begin position="42"/>
        <end position="109"/>
    </location>
</feature>
<evidence type="ECO:0000259" key="8">
    <source>
        <dbReference type="PROSITE" id="PS50097"/>
    </source>
</evidence>
<dbReference type="SMART" id="SM00875">
    <property type="entry name" value="BACK"/>
    <property type="match status" value="1"/>
</dbReference>
<dbReference type="Gene3D" id="2.120.10.80">
    <property type="entry name" value="Kelch-type beta propeller"/>
    <property type="match status" value="1"/>
</dbReference>
<dbReference type="RefSeq" id="XP_016658130.1">
    <property type="nucleotide sequence ID" value="XM_016802641.1"/>
</dbReference>
<comment type="pathway">
    <text evidence="1">Protein modification; protein ubiquitination.</text>
</comment>
<protein>
    <recommendedName>
        <fullName evidence="2">Kelch-like protein diablo</fullName>
    </recommendedName>
</protein>
<reference evidence="9" key="2">
    <citation type="submission" date="2022-06" db="UniProtKB">
        <authorList>
            <consortium name="EnsemblMetazoa"/>
        </authorList>
    </citation>
    <scope>IDENTIFICATION</scope>
</reference>
<dbReference type="FunFam" id="1.25.40.420:FF:000001">
    <property type="entry name" value="Kelch-like family member 12"/>
    <property type="match status" value="1"/>
</dbReference>
<dbReference type="SMART" id="SM00612">
    <property type="entry name" value="Kelch"/>
    <property type="match status" value="6"/>
</dbReference>
<dbReference type="AlphaFoldDB" id="A0A8R2D3Q8"/>
<dbReference type="InterPro" id="IPR011043">
    <property type="entry name" value="Gal_Oxase/kelch_b-propeller"/>
</dbReference>
<dbReference type="InterPro" id="IPR011333">
    <property type="entry name" value="SKP1/BTB/POZ_sf"/>
</dbReference>
<evidence type="ECO:0000256" key="4">
    <source>
        <dbReference type="ARBA" id="ARBA00022737"/>
    </source>
</evidence>
<dbReference type="InterPro" id="IPR015915">
    <property type="entry name" value="Kelch-typ_b-propeller"/>
</dbReference>
<evidence type="ECO:0000256" key="7">
    <source>
        <dbReference type="ARBA" id="ARBA00043912"/>
    </source>
</evidence>
<evidence type="ECO:0000256" key="2">
    <source>
        <dbReference type="ARBA" id="ARBA00013699"/>
    </source>
</evidence>
<evidence type="ECO:0000256" key="5">
    <source>
        <dbReference type="ARBA" id="ARBA00022786"/>
    </source>
</evidence>
<dbReference type="InterPro" id="IPR017096">
    <property type="entry name" value="BTB-kelch_protein"/>
</dbReference>
<dbReference type="GO" id="GO:0003779">
    <property type="term" value="F:actin binding"/>
    <property type="evidence" value="ECO:0007669"/>
    <property type="project" value="UniProtKB-KW"/>
</dbReference>
<dbReference type="InterPro" id="IPR000210">
    <property type="entry name" value="BTB/POZ_dom"/>
</dbReference>
<keyword evidence="4" id="KW-0677">Repeat</keyword>
<dbReference type="Gene3D" id="3.30.710.10">
    <property type="entry name" value="Potassium Channel Kv1.1, Chain A"/>
    <property type="match status" value="1"/>
</dbReference>
<dbReference type="KEGG" id="api:100159475"/>
<keyword evidence="5" id="KW-0833">Ubl conjugation pathway</keyword>
<evidence type="ECO:0000256" key="1">
    <source>
        <dbReference type="ARBA" id="ARBA00004906"/>
    </source>
</evidence>
<dbReference type="PIRSF" id="PIRSF037037">
    <property type="entry name" value="Kelch-like_protein_gigaxonin"/>
    <property type="match status" value="1"/>
</dbReference>
<evidence type="ECO:0000313" key="10">
    <source>
        <dbReference type="Proteomes" id="UP000007819"/>
    </source>
</evidence>
<dbReference type="Pfam" id="PF07707">
    <property type="entry name" value="BACK"/>
    <property type="match status" value="1"/>
</dbReference>
<dbReference type="SUPFAM" id="SSF54695">
    <property type="entry name" value="POZ domain"/>
    <property type="match status" value="1"/>
</dbReference>
<dbReference type="EnsemblMetazoa" id="XM_016802641.2">
    <property type="protein sequence ID" value="XP_016658130.1"/>
    <property type="gene ID" value="LOC100159475"/>
</dbReference>
<sequence>MQNGTQIPESRKCEPAKYEYKKTSYAELFEVLQSLRKLEIFCDVKLETDDKKIIFAHKVVLASASPYFHAMFTNFAEKNYDLVTMRQLNSTCLQLLVNFIYSGEIVITEKNVQDLLSAANLLQLQEVKDACCDFLETQLCSTNCIGINKIADFHSCTKLLTSSELYIRQNFSKVADGDEFLSLSSKEVIKLISSDELRVPSEEKVYECVIRWVKHELGTRKCILPQLMEHVRLPLASKHYVLKKVVEEPLIKNCLKCNHYVFEALHFQILKSEKLIPQNTRNKPRYGDQVILFVGEVKSELCKRTEWYDPKTDQWHYGPALIEGRGKAGLATMKDNLVFAVGGNDIIDFSLRSVEVLDLSSESPRWKRTVKMLNNRQCFGVGVINDNLYAVGGFNNGGGSLNSAEVFDYKTQKWRMVSSMATGRSDLGVGVLNDLLYVVGGYNYSSMDGLDTVECYHPSLDTWKPVAKMCVCRTGAGVGVLDGVLYAVGGQDGSNIHSSVETYRPSIGVWTSIGDMHLPRRDAGVVALNGLLYVVGGNDGTSSLNSVEFYNPRTNTWTMVTVPMKDARTSARVVAINRPQLFNTC</sequence>
<keyword evidence="3" id="KW-0880">Kelch repeat</keyword>
<evidence type="ECO:0000256" key="3">
    <source>
        <dbReference type="ARBA" id="ARBA00022441"/>
    </source>
</evidence>
<dbReference type="Pfam" id="PF24681">
    <property type="entry name" value="Kelch_KLHDC2_KLHL20_DRC7"/>
    <property type="match status" value="1"/>
</dbReference>
<keyword evidence="10" id="KW-1185">Reference proteome</keyword>
<dbReference type="InterPro" id="IPR011705">
    <property type="entry name" value="BACK"/>
</dbReference>
<dbReference type="Pfam" id="PF00651">
    <property type="entry name" value="BTB"/>
    <property type="match status" value="1"/>
</dbReference>
<proteinExistence type="predicted"/>
<evidence type="ECO:0000256" key="6">
    <source>
        <dbReference type="ARBA" id="ARBA00023203"/>
    </source>
</evidence>
<dbReference type="Gene3D" id="1.25.40.420">
    <property type="match status" value="1"/>
</dbReference>
<dbReference type="Proteomes" id="UP000007819">
    <property type="component" value="Chromosome X"/>
</dbReference>
<comment type="function">
    <text evidence="7">Probable substrate-specific adapter of an E3 ubiquitin-protein ligase complex which mediates the ubiquitination and subsequent proteasomal degradation of target proteins. May have a role in synapse differentiation and growth.</text>
</comment>
<dbReference type="SMART" id="SM00225">
    <property type="entry name" value="BTB"/>
    <property type="match status" value="1"/>
</dbReference>
<accession>A0A8R2D3Q8</accession>
<name>A0A8R2D3Q8_ACYPI</name>
<dbReference type="InterPro" id="IPR006652">
    <property type="entry name" value="Kelch_1"/>
</dbReference>
<dbReference type="OrthoDB" id="191037at2759"/>
<dbReference type="PANTHER" id="PTHR24412">
    <property type="entry name" value="KELCH PROTEIN"/>
    <property type="match status" value="1"/>
</dbReference>
<dbReference type="GeneID" id="100159475"/>